<evidence type="ECO:0000313" key="3">
    <source>
        <dbReference type="Proteomes" id="UP000307790"/>
    </source>
</evidence>
<feature type="domain" description="Thioredoxin" evidence="1">
    <location>
        <begin position="1"/>
        <end position="107"/>
    </location>
</feature>
<gene>
    <name evidence="2" type="ORF">FE810_04910</name>
</gene>
<organism evidence="2 3">
    <name type="scientific">Thalassotalea litorea</name>
    <dbReference type="NCBI Taxonomy" id="2020715"/>
    <lineage>
        <taxon>Bacteria</taxon>
        <taxon>Pseudomonadati</taxon>
        <taxon>Pseudomonadota</taxon>
        <taxon>Gammaproteobacteria</taxon>
        <taxon>Alteromonadales</taxon>
        <taxon>Colwelliaceae</taxon>
        <taxon>Thalassotalea</taxon>
    </lineage>
</organism>
<dbReference type="GO" id="GO:0006950">
    <property type="term" value="P:response to stress"/>
    <property type="evidence" value="ECO:0007669"/>
    <property type="project" value="UniProtKB-ARBA"/>
</dbReference>
<evidence type="ECO:0000259" key="1">
    <source>
        <dbReference type="PROSITE" id="PS51352"/>
    </source>
</evidence>
<dbReference type="GO" id="GO:0015035">
    <property type="term" value="F:protein-disulfide reductase activity"/>
    <property type="evidence" value="ECO:0007669"/>
    <property type="project" value="TreeGrafter"/>
</dbReference>
<evidence type="ECO:0000313" key="2">
    <source>
        <dbReference type="EMBL" id="TLU66849.1"/>
    </source>
</evidence>
<dbReference type="Gene3D" id="1.25.40.10">
    <property type="entry name" value="Tetratricopeptide repeat domain"/>
    <property type="match status" value="2"/>
</dbReference>
<dbReference type="GO" id="GO:0005737">
    <property type="term" value="C:cytoplasm"/>
    <property type="evidence" value="ECO:0007669"/>
    <property type="project" value="TreeGrafter"/>
</dbReference>
<dbReference type="Pfam" id="PF14559">
    <property type="entry name" value="TPR_19"/>
    <property type="match status" value="1"/>
</dbReference>
<dbReference type="Pfam" id="PF00085">
    <property type="entry name" value="Thioredoxin"/>
    <property type="match status" value="1"/>
</dbReference>
<dbReference type="Proteomes" id="UP000307790">
    <property type="component" value="Unassembled WGS sequence"/>
</dbReference>
<dbReference type="PANTHER" id="PTHR45663:SF11">
    <property type="entry name" value="GEO12009P1"/>
    <property type="match status" value="1"/>
</dbReference>
<sequence length="278" mass="31211">MIQITPENFQQLMFEDSKEKLVVVAFWAEQMPESVQLRDALASRLAGREQTIIFAGVDCQQQQQIAAQFGIQSLPTAIAVKDGQPIDGIAGPQTDESITQFIDKHLPKPEDEFLKQGQDALLQQQPGEAIKVLQQARILDEQRADIALALSDCYVQLGKLDDAETLLASIKMVDQDSYYQSLIAKLELAREASQSPEIQALEQKLQADPDNVELQRQLAAQYSQNNRQEEALEMLFGLLKKDMGDSESRKMLLDILAALPDGDPLSAKYRRKLYTLMY</sequence>
<dbReference type="SUPFAM" id="SSF52833">
    <property type="entry name" value="Thioredoxin-like"/>
    <property type="match status" value="1"/>
</dbReference>
<dbReference type="PROSITE" id="PS51352">
    <property type="entry name" value="THIOREDOXIN_2"/>
    <property type="match status" value="1"/>
</dbReference>
<dbReference type="PANTHER" id="PTHR45663">
    <property type="entry name" value="GEO12009P1"/>
    <property type="match status" value="1"/>
</dbReference>
<dbReference type="SUPFAM" id="SSF48452">
    <property type="entry name" value="TPR-like"/>
    <property type="match status" value="1"/>
</dbReference>
<dbReference type="EMBL" id="VCBC01000004">
    <property type="protein sequence ID" value="TLU66849.1"/>
    <property type="molecule type" value="Genomic_DNA"/>
</dbReference>
<proteinExistence type="predicted"/>
<dbReference type="RefSeq" id="WP_138318914.1">
    <property type="nucleotide sequence ID" value="NZ_VCBC01000004.1"/>
</dbReference>
<dbReference type="InterPro" id="IPR036249">
    <property type="entry name" value="Thioredoxin-like_sf"/>
</dbReference>
<dbReference type="OrthoDB" id="9790390at2"/>
<protein>
    <submittedName>
        <fullName evidence="2">Tetratricopeptide repeat protein</fullName>
    </submittedName>
</protein>
<dbReference type="Gene3D" id="3.40.30.10">
    <property type="entry name" value="Glutaredoxin"/>
    <property type="match status" value="1"/>
</dbReference>
<dbReference type="Pfam" id="PF14561">
    <property type="entry name" value="TPR_20"/>
    <property type="match status" value="1"/>
</dbReference>
<reference evidence="2 3" key="1">
    <citation type="submission" date="2019-05" db="EMBL/GenBank/DDBJ databases">
        <title>Genome sequences of Thalassotalea litorea 1K03283.</title>
        <authorList>
            <person name="Zhang D."/>
        </authorList>
    </citation>
    <scope>NUCLEOTIDE SEQUENCE [LARGE SCALE GENOMIC DNA]</scope>
    <source>
        <strain evidence="2 3">MCCC 1K03283</strain>
    </source>
</reference>
<accession>A0A5R9IQG7</accession>
<comment type="caution">
    <text evidence="2">The sequence shown here is derived from an EMBL/GenBank/DDBJ whole genome shotgun (WGS) entry which is preliminary data.</text>
</comment>
<dbReference type="InterPro" id="IPR013766">
    <property type="entry name" value="Thioredoxin_domain"/>
</dbReference>
<name>A0A5R9IQG7_9GAMM</name>
<dbReference type="AlphaFoldDB" id="A0A5R9IQG7"/>
<dbReference type="InterPro" id="IPR011990">
    <property type="entry name" value="TPR-like_helical_dom_sf"/>
</dbReference>
<keyword evidence="3" id="KW-1185">Reference proteome</keyword>